<keyword evidence="2" id="KW-1185">Reference proteome</keyword>
<dbReference type="RefSeq" id="WP_169456798.1">
    <property type="nucleotide sequence ID" value="NZ_CP051774.1"/>
</dbReference>
<gene>
    <name evidence="1" type="ORF">HHL09_21990</name>
</gene>
<name>A0A858RPR8_9BACT</name>
<organism evidence="1 2">
    <name type="scientific">Luteolibacter luteus</name>
    <dbReference type="NCBI Taxonomy" id="2728835"/>
    <lineage>
        <taxon>Bacteria</taxon>
        <taxon>Pseudomonadati</taxon>
        <taxon>Verrucomicrobiota</taxon>
        <taxon>Verrucomicrobiia</taxon>
        <taxon>Verrucomicrobiales</taxon>
        <taxon>Verrucomicrobiaceae</taxon>
        <taxon>Luteolibacter</taxon>
    </lineage>
</organism>
<protein>
    <recommendedName>
        <fullName evidence="3">DUF3806 domain-containing protein</fullName>
    </recommendedName>
</protein>
<evidence type="ECO:0000313" key="1">
    <source>
        <dbReference type="EMBL" id="QJE98339.1"/>
    </source>
</evidence>
<dbReference type="AlphaFoldDB" id="A0A858RPR8"/>
<proteinExistence type="predicted"/>
<dbReference type="KEGG" id="luo:HHL09_21990"/>
<evidence type="ECO:0008006" key="3">
    <source>
        <dbReference type="Google" id="ProtNLM"/>
    </source>
</evidence>
<accession>A0A858RPR8</accession>
<sequence>MFKIIALILLGIVGLLAYSYFHMKKARVGLFKRVAAFTPKEIALFSAKFRDYLARDYPGTAQAPLEDSAPLMEQLLKNSFSYMRIDRMDGDAMVFAIGSYLGETLAAEHGGRWESSEHGPALIFGAGEAQVTMHPLEKAASFREFGESGDLHAYILTAHEIAREMALRARDGQAG</sequence>
<reference evidence="1 2" key="1">
    <citation type="submission" date="2020-04" db="EMBL/GenBank/DDBJ databases">
        <title>Luteolibacter sp. G-1-1-1 isolated from soil.</title>
        <authorList>
            <person name="Dahal R.H."/>
        </authorList>
    </citation>
    <scope>NUCLEOTIDE SEQUENCE [LARGE SCALE GENOMIC DNA]</scope>
    <source>
        <strain evidence="1 2">G-1-1-1</strain>
    </source>
</reference>
<evidence type="ECO:0000313" key="2">
    <source>
        <dbReference type="Proteomes" id="UP000501812"/>
    </source>
</evidence>
<dbReference type="EMBL" id="CP051774">
    <property type="protein sequence ID" value="QJE98339.1"/>
    <property type="molecule type" value="Genomic_DNA"/>
</dbReference>
<dbReference type="Proteomes" id="UP000501812">
    <property type="component" value="Chromosome"/>
</dbReference>